<evidence type="ECO:0000259" key="7">
    <source>
        <dbReference type="PROSITE" id="PS51755"/>
    </source>
</evidence>
<dbReference type="CDD" id="cd00383">
    <property type="entry name" value="trans_reg_C"/>
    <property type="match status" value="1"/>
</dbReference>
<dbReference type="PANTHER" id="PTHR48111">
    <property type="entry name" value="REGULATOR OF RPOS"/>
    <property type="match status" value="1"/>
</dbReference>
<evidence type="ECO:0000313" key="8">
    <source>
        <dbReference type="EMBL" id="CAA9518460.1"/>
    </source>
</evidence>
<dbReference type="GO" id="GO:0000976">
    <property type="term" value="F:transcription cis-regulatory region binding"/>
    <property type="evidence" value="ECO:0007669"/>
    <property type="project" value="TreeGrafter"/>
</dbReference>
<evidence type="ECO:0000256" key="3">
    <source>
        <dbReference type="ARBA" id="ARBA00023125"/>
    </source>
</evidence>
<feature type="domain" description="OmpR/PhoB-type" evidence="7">
    <location>
        <begin position="137"/>
        <end position="234"/>
    </location>
</feature>
<dbReference type="Gene3D" id="1.10.10.10">
    <property type="entry name" value="Winged helix-like DNA-binding domain superfamily/Winged helix DNA-binding domain"/>
    <property type="match status" value="1"/>
</dbReference>
<evidence type="ECO:0000256" key="1">
    <source>
        <dbReference type="ARBA" id="ARBA00022553"/>
    </source>
</evidence>
<evidence type="ECO:0000256" key="4">
    <source>
        <dbReference type="PROSITE-ProRule" id="PRU00169"/>
    </source>
</evidence>
<accession>A0A6J4TBP4</accession>
<keyword evidence="1 4" id="KW-0597">Phosphoprotein</keyword>
<dbReference type="InterPro" id="IPR036388">
    <property type="entry name" value="WH-like_DNA-bd_sf"/>
</dbReference>
<dbReference type="InterPro" id="IPR001867">
    <property type="entry name" value="OmpR/PhoB-type_DNA-bd"/>
</dbReference>
<dbReference type="Pfam" id="PF00486">
    <property type="entry name" value="Trans_reg_C"/>
    <property type="match status" value="1"/>
</dbReference>
<dbReference type="EMBL" id="CADCVP010000319">
    <property type="protein sequence ID" value="CAA9518460.1"/>
    <property type="molecule type" value="Genomic_DNA"/>
</dbReference>
<feature type="domain" description="Response regulatory" evidence="6">
    <location>
        <begin position="7"/>
        <end position="128"/>
    </location>
</feature>
<name>A0A6J4TBP4_9ACTN</name>
<dbReference type="InterPro" id="IPR039420">
    <property type="entry name" value="WalR-like"/>
</dbReference>
<sequence>MTQSPPSVLIVEDDAPVRSFLADNLTADGYDVLLAESIRDAVRQLEYKRPDVVLLDVGLPDGSGLEVLRRTREADGVASRLDPGTPFIVLSGASSELDRLRSFERGCDDFLPKPFSYPELRMRVQAVLRRTRARQSLGSLRVGTLEVDPVSREVTVGGARVELAQKEFALLRALATEPTRVFTKEELLRDVWGFRSMGTTRTLDSHACRLRQKLAVHGEKFVLNVWGVGYRLVDCVPAA</sequence>
<keyword evidence="3 5" id="KW-0238">DNA-binding</keyword>
<dbReference type="GO" id="GO:0000156">
    <property type="term" value="F:phosphorelay response regulator activity"/>
    <property type="evidence" value="ECO:0007669"/>
    <property type="project" value="TreeGrafter"/>
</dbReference>
<organism evidence="8">
    <name type="scientific">uncultured Solirubrobacteraceae bacterium</name>
    <dbReference type="NCBI Taxonomy" id="1162706"/>
    <lineage>
        <taxon>Bacteria</taxon>
        <taxon>Bacillati</taxon>
        <taxon>Actinomycetota</taxon>
        <taxon>Thermoleophilia</taxon>
        <taxon>Solirubrobacterales</taxon>
        <taxon>Solirubrobacteraceae</taxon>
        <taxon>environmental samples</taxon>
    </lineage>
</organism>
<evidence type="ECO:0000259" key="6">
    <source>
        <dbReference type="PROSITE" id="PS50110"/>
    </source>
</evidence>
<dbReference type="Pfam" id="PF00072">
    <property type="entry name" value="Response_reg"/>
    <property type="match status" value="1"/>
</dbReference>
<dbReference type="GO" id="GO:0005829">
    <property type="term" value="C:cytosol"/>
    <property type="evidence" value="ECO:0007669"/>
    <property type="project" value="TreeGrafter"/>
</dbReference>
<gene>
    <name evidence="8" type="ORF">AVDCRST_MAG69-2912</name>
</gene>
<proteinExistence type="predicted"/>
<dbReference type="SUPFAM" id="SSF52172">
    <property type="entry name" value="CheY-like"/>
    <property type="match status" value="1"/>
</dbReference>
<protein>
    <submittedName>
        <fullName evidence="8">Response regulator receiver protein</fullName>
    </submittedName>
</protein>
<dbReference type="PROSITE" id="PS51755">
    <property type="entry name" value="OMPR_PHOB"/>
    <property type="match status" value="1"/>
</dbReference>
<evidence type="ECO:0000256" key="2">
    <source>
        <dbReference type="ARBA" id="ARBA00023012"/>
    </source>
</evidence>
<dbReference type="InterPro" id="IPR001789">
    <property type="entry name" value="Sig_transdc_resp-reg_receiver"/>
</dbReference>
<dbReference type="SMART" id="SM00862">
    <property type="entry name" value="Trans_reg_C"/>
    <property type="match status" value="1"/>
</dbReference>
<feature type="DNA-binding region" description="OmpR/PhoB-type" evidence="5">
    <location>
        <begin position="137"/>
        <end position="234"/>
    </location>
</feature>
<dbReference type="GO" id="GO:0032993">
    <property type="term" value="C:protein-DNA complex"/>
    <property type="evidence" value="ECO:0007669"/>
    <property type="project" value="TreeGrafter"/>
</dbReference>
<dbReference type="AlphaFoldDB" id="A0A6J4TBP4"/>
<feature type="modified residue" description="4-aspartylphosphate" evidence="4">
    <location>
        <position position="56"/>
    </location>
</feature>
<evidence type="ECO:0000256" key="5">
    <source>
        <dbReference type="PROSITE-ProRule" id="PRU01091"/>
    </source>
</evidence>
<dbReference type="GO" id="GO:0006355">
    <property type="term" value="P:regulation of DNA-templated transcription"/>
    <property type="evidence" value="ECO:0007669"/>
    <property type="project" value="InterPro"/>
</dbReference>
<dbReference type="SMART" id="SM00448">
    <property type="entry name" value="REC"/>
    <property type="match status" value="1"/>
</dbReference>
<keyword evidence="2" id="KW-0902">Two-component regulatory system</keyword>
<reference evidence="8" key="1">
    <citation type="submission" date="2020-02" db="EMBL/GenBank/DDBJ databases">
        <authorList>
            <person name="Meier V. D."/>
        </authorList>
    </citation>
    <scope>NUCLEOTIDE SEQUENCE</scope>
    <source>
        <strain evidence="8">AVDCRST_MAG69</strain>
    </source>
</reference>
<dbReference type="PROSITE" id="PS50110">
    <property type="entry name" value="RESPONSE_REGULATORY"/>
    <property type="match status" value="1"/>
</dbReference>
<dbReference type="Gene3D" id="3.40.50.2300">
    <property type="match status" value="1"/>
</dbReference>
<dbReference type="InterPro" id="IPR011006">
    <property type="entry name" value="CheY-like_superfamily"/>
</dbReference>
<dbReference type="PANTHER" id="PTHR48111:SF40">
    <property type="entry name" value="PHOSPHATE REGULON TRANSCRIPTIONAL REGULATORY PROTEIN PHOB"/>
    <property type="match status" value="1"/>
</dbReference>